<evidence type="ECO:0000259" key="6">
    <source>
        <dbReference type="PROSITE" id="PS51898"/>
    </source>
</evidence>
<keyword evidence="3 5" id="KW-0238">DNA-binding</keyword>
<dbReference type="Gene3D" id="1.10.443.10">
    <property type="entry name" value="Intergrase catalytic core"/>
    <property type="match status" value="1"/>
</dbReference>
<dbReference type="AlphaFoldDB" id="A0A015YNS4"/>
<dbReference type="InterPro" id="IPR011010">
    <property type="entry name" value="DNA_brk_join_enz"/>
</dbReference>
<feature type="domain" description="Tyr recombinase" evidence="6">
    <location>
        <begin position="249"/>
        <end position="443"/>
    </location>
</feature>
<dbReference type="InterPro" id="IPR013762">
    <property type="entry name" value="Integrase-like_cat_sf"/>
</dbReference>
<dbReference type="GO" id="GO:0003677">
    <property type="term" value="F:DNA binding"/>
    <property type="evidence" value="ECO:0007669"/>
    <property type="project" value="UniProtKB-UniRule"/>
</dbReference>
<dbReference type="InterPro" id="IPR002104">
    <property type="entry name" value="Integrase_catalytic"/>
</dbReference>
<gene>
    <name evidence="8" type="ORF">M076_0894</name>
</gene>
<proteinExistence type="inferred from homology"/>
<dbReference type="Gene3D" id="1.10.150.130">
    <property type="match status" value="1"/>
</dbReference>
<dbReference type="InterPro" id="IPR025269">
    <property type="entry name" value="SAM-like_dom"/>
</dbReference>
<dbReference type="InterPro" id="IPR010998">
    <property type="entry name" value="Integrase_recombinase_N"/>
</dbReference>
<keyword evidence="4" id="KW-0233">DNA recombination</keyword>
<dbReference type="GO" id="GO:0015074">
    <property type="term" value="P:DNA integration"/>
    <property type="evidence" value="ECO:0007669"/>
    <property type="project" value="UniProtKB-KW"/>
</dbReference>
<protein>
    <submittedName>
        <fullName evidence="8">Phage integrase family protein</fullName>
    </submittedName>
</protein>
<name>A0A015YNS4_BACFG</name>
<dbReference type="PROSITE" id="PS51900">
    <property type="entry name" value="CB"/>
    <property type="match status" value="1"/>
</dbReference>
<dbReference type="PANTHER" id="PTHR30349:SF64">
    <property type="entry name" value="PROPHAGE INTEGRASE INTD-RELATED"/>
    <property type="match status" value="1"/>
</dbReference>
<dbReference type="PANTHER" id="PTHR30349">
    <property type="entry name" value="PHAGE INTEGRASE-RELATED"/>
    <property type="match status" value="1"/>
</dbReference>
<organism evidence="8 9">
    <name type="scientific">Bacteroides fragilis str. 2-F-2 #4</name>
    <dbReference type="NCBI Taxonomy" id="1339280"/>
    <lineage>
        <taxon>Bacteria</taxon>
        <taxon>Pseudomonadati</taxon>
        <taxon>Bacteroidota</taxon>
        <taxon>Bacteroidia</taxon>
        <taxon>Bacteroidales</taxon>
        <taxon>Bacteroidaceae</taxon>
        <taxon>Bacteroides</taxon>
    </lineage>
</organism>
<dbReference type="InterPro" id="IPR050090">
    <property type="entry name" value="Tyrosine_recombinase_XerCD"/>
</dbReference>
<reference evidence="8 9" key="1">
    <citation type="submission" date="2014-02" db="EMBL/GenBank/DDBJ databases">
        <authorList>
            <person name="Sears C."/>
            <person name="Carroll K."/>
            <person name="Sack B.R."/>
            <person name="Qadri F."/>
            <person name="Myers L.L."/>
            <person name="Chung G.-T."/>
            <person name="Escheverria P."/>
            <person name="Fraser C.M."/>
            <person name="Sadzewicz L."/>
            <person name="Shefchek K.A."/>
            <person name="Tallon L."/>
            <person name="Das S.P."/>
            <person name="Daugherty S."/>
            <person name="Mongodin E.F."/>
        </authorList>
    </citation>
    <scope>NUCLEOTIDE SEQUENCE [LARGE SCALE GENOMIC DNA]</scope>
    <source>
        <strain evidence="8 9">2-F-2 #4</strain>
    </source>
</reference>
<dbReference type="GO" id="GO:0006310">
    <property type="term" value="P:DNA recombination"/>
    <property type="evidence" value="ECO:0007669"/>
    <property type="project" value="UniProtKB-KW"/>
</dbReference>
<evidence type="ECO:0000256" key="5">
    <source>
        <dbReference type="PROSITE-ProRule" id="PRU01248"/>
    </source>
</evidence>
<dbReference type="PROSITE" id="PS51898">
    <property type="entry name" value="TYR_RECOMBINASE"/>
    <property type="match status" value="1"/>
</dbReference>
<evidence type="ECO:0000313" key="8">
    <source>
        <dbReference type="EMBL" id="EXZ45903.1"/>
    </source>
</evidence>
<accession>A0A015YNS4</accession>
<dbReference type="Proteomes" id="UP000022272">
    <property type="component" value="Unassembled WGS sequence"/>
</dbReference>
<evidence type="ECO:0000256" key="2">
    <source>
        <dbReference type="ARBA" id="ARBA00022908"/>
    </source>
</evidence>
<dbReference type="Pfam" id="PF00589">
    <property type="entry name" value="Phage_integrase"/>
    <property type="match status" value="1"/>
</dbReference>
<feature type="domain" description="Core-binding (CB)" evidence="7">
    <location>
        <begin position="136"/>
        <end position="229"/>
    </location>
</feature>
<dbReference type="PATRIC" id="fig|1339280.3.peg.864"/>
<dbReference type="EMBL" id="JGDM01000016">
    <property type="protein sequence ID" value="EXZ45903.1"/>
    <property type="molecule type" value="Genomic_DNA"/>
</dbReference>
<dbReference type="RefSeq" id="WP_050440712.1">
    <property type="nucleotide sequence ID" value="NZ_JGDM01000016.1"/>
</dbReference>
<evidence type="ECO:0000256" key="3">
    <source>
        <dbReference type="ARBA" id="ARBA00023125"/>
    </source>
</evidence>
<evidence type="ECO:0000313" key="9">
    <source>
        <dbReference type="Proteomes" id="UP000022272"/>
    </source>
</evidence>
<sequence length="448" mass="51826">MIENEININGKFVMRVNFNLKGIGSKRSQIFLTTTIYSERVRMYTGLLIEPEYWIKTTRTQTGERAIENTSLGRVQNEYNQRINSELRKILGYCQEYGVIVSQNHLMGNYSLEHSKANFEAFVQSKIRGVEANIRKSPVEFINAYIERKSKMVNKDTQRRIVSGTVYNHRNALKRLQQFCEQNRLRISWELFNIRLEENLTAWMMDRNYSANTIASQYSIMKVWLSEAEIEGLITDKSFHRYTTKVQDVDNVYLSEAEIQSLYDIDFSDEAIVSQIDPKSMIEQTRDLFVVACWTGLRFGDWKDLSRADLTADTMTITTHKTNKTVVIPLHPMVKNIIQKYDGKLPMAVDKTHTLKQIRKCGELANIKEEISLSRVIGGQTVIRREPKFNFIMNHTARRAFATNMYLHNIPSISIMAITGHSTEANFLKYIKISPVEHAAIEAKAFAM</sequence>
<dbReference type="SUPFAM" id="SSF56349">
    <property type="entry name" value="DNA breaking-rejoining enzymes"/>
    <property type="match status" value="1"/>
</dbReference>
<keyword evidence="2" id="KW-0229">DNA integration</keyword>
<evidence type="ECO:0000256" key="4">
    <source>
        <dbReference type="ARBA" id="ARBA00023172"/>
    </source>
</evidence>
<dbReference type="Pfam" id="PF13102">
    <property type="entry name" value="Phage_int_SAM_5"/>
    <property type="match status" value="1"/>
</dbReference>
<comment type="caution">
    <text evidence="8">The sequence shown here is derived from an EMBL/GenBank/DDBJ whole genome shotgun (WGS) entry which is preliminary data.</text>
</comment>
<dbReference type="InterPro" id="IPR044068">
    <property type="entry name" value="CB"/>
</dbReference>
<comment type="similarity">
    <text evidence="1">Belongs to the 'phage' integrase family.</text>
</comment>
<evidence type="ECO:0000256" key="1">
    <source>
        <dbReference type="ARBA" id="ARBA00008857"/>
    </source>
</evidence>
<evidence type="ECO:0000259" key="7">
    <source>
        <dbReference type="PROSITE" id="PS51900"/>
    </source>
</evidence>